<accession>A0A672HWI8</accession>
<dbReference type="InParanoid" id="A0A672HWI8"/>
<feature type="compositionally biased region" description="Low complexity" evidence="2">
    <location>
        <begin position="386"/>
        <end position="399"/>
    </location>
</feature>
<dbReference type="GeneID" id="115388315"/>
<evidence type="ECO:0000259" key="4">
    <source>
        <dbReference type="PROSITE" id="PS50174"/>
    </source>
</evidence>
<feature type="region of interest" description="Disordered" evidence="2">
    <location>
        <begin position="550"/>
        <end position="571"/>
    </location>
</feature>
<dbReference type="InterPro" id="IPR000467">
    <property type="entry name" value="G_patch_dom"/>
</dbReference>
<dbReference type="SUPFAM" id="SSF49879">
    <property type="entry name" value="SMAD/FHA domain"/>
    <property type="match status" value="1"/>
</dbReference>
<name>A0A672HWI8_SALFA</name>
<dbReference type="PROSITE" id="PS50006">
    <property type="entry name" value="FHA_DOMAIN"/>
    <property type="match status" value="1"/>
</dbReference>
<proteinExistence type="predicted"/>
<feature type="compositionally biased region" description="Basic and acidic residues" evidence="2">
    <location>
        <begin position="693"/>
        <end position="703"/>
    </location>
</feature>
<evidence type="ECO:0000313" key="5">
    <source>
        <dbReference type="Ensembl" id="ENSSFAP00005033357.1"/>
    </source>
</evidence>
<feature type="region of interest" description="Disordered" evidence="2">
    <location>
        <begin position="593"/>
        <end position="632"/>
    </location>
</feature>
<dbReference type="PANTHER" id="PTHR23106">
    <property type="entry name" value="ANGIOGENIC FACTOR WITH G PATCH AND FHA DOMAINS 1"/>
    <property type="match status" value="1"/>
</dbReference>
<dbReference type="CDD" id="cd22686">
    <property type="entry name" value="FHA_AGGF1"/>
    <property type="match status" value="1"/>
</dbReference>
<organism evidence="5 6">
    <name type="scientific">Salarias fasciatus</name>
    <name type="common">Jewelled blenny</name>
    <name type="synonym">Blennius fasciatus</name>
    <dbReference type="NCBI Taxonomy" id="181472"/>
    <lineage>
        <taxon>Eukaryota</taxon>
        <taxon>Metazoa</taxon>
        <taxon>Chordata</taxon>
        <taxon>Craniata</taxon>
        <taxon>Vertebrata</taxon>
        <taxon>Euteleostomi</taxon>
        <taxon>Actinopterygii</taxon>
        <taxon>Neopterygii</taxon>
        <taxon>Teleostei</taxon>
        <taxon>Neoteleostei</taxon>
        <taxon>Acanthomorphata</taxon>
        <taxon>Ovalentaria</taxon>
        <taxon>Blenniimorphae</taxon>
        <taxon>Blenniiformes</taxon>
        <taxon>Blennioidei</taxon>
        <taxon>Blenniidae</taxon>
        <taxon>Salariinae</taxon>
        <taxon>Salarias</taxon>
    </lineage>
</organism>
<dbReference type="SMART" id="SM00443">
    <property type="entry name" value="G_patch"/>
    <property type="match status" value="1"/>
</dbReference>
<feature type="domain" description="G-patch" evidence="4">
    <location>
        <begin position="632"/>
        <end position="678"/>
    </location>
</feature>
<dbReference type="Pfam" id="PF01585">
    <property type="entry name" value="G-patch"/>
    <property type="match status" value="1"/>
</dbReference>
<keyword evidence="6" id="KW-1185">Reference proteome</keyword>
<evidence type="ECO:0000259" key="3">
    <source>
        <dbReference type="PROSITE" id="PS50006"/>
    </source>
</evidence>
<dbReference type="OrthoDB" id="2538319at2759"/>
<feature type="region of interest" description="Disordered" evidence="2">
    <location>
        <begin position="257"/>
        <end position="411"/>
    </location>
</feature>
<dbReference type="Ensembl" id="ENSSFAT00005034524.1">
    <property type="protein sequence ID" value="ENSSFAP00005033357.1"/>
    <property type="gene ID" value="ENSSFAG00005016861.1"/>
</dbReference>
<reference evidence="5" key="3">
    <citation type="submission" date="2025-09" db="UniProtKB">
        <authorList>
            <consortium name="Ensembl"/>
        </authorList>
    </citation>
    <scope>IDENTIFICATION</scope>
</reference>
<reference evidence="5" key="2">
    <citation type="submission" date="2025-08" db="UniProtKB">
        <authorList>
            <consortium name="Ensembl"/>
        </authorList>
    </citation>
    <scope>IDENTIFICATION</scope>
</reference>
<feature type="domain" description="FHA" evidence="3">
    <location>
        <begin position="448"/>
        <end position="501"/>
    </location>
</feature>
<gene>
    <name evidence="5" type="primary">aggf1</name>
</gene>
<reference evidence="5" key="1">
    <citation type="submission" date="2019-06" db="EMBL/GenBank/DDBJ databases">
        <authorList>
            <consortium name="Wellcome Sanger Institute Data Sharing"/>
        </authorList>
    </citation>
    <scope>NUCLEOTIDE SEQUENCE [LARGE SCALE GENOMIC DNA]</scope>
</reference>
<dbReference type="InterPro" id="IPR053027">
    <property type="entry name" value="AGGF1"/>
</dbReference>
<dbReference type="OMA" id="QLHKTHA"/>
<evidence type="ECO:0000256" key="2">
    <source>
        <dbReference type="SAM" id="MobiDB-lite"/>
    </source>
</evidence>
<sequence length="741" mass="83301">METEEGELDSESEVAELRVKVESLKQELKECRAELSKLHKQLSQSERLQRSTESYNEDLRRQVDQLSAEIHERKKKEKDRADCETQTEEYVWTETDYYNYYYGGNSQTTEMENTQECVGAEAAVEAAPGSETAEIQTAAEVAAPDVSSQPDGSVAVTTEEGDAGSIADMLRATAEEAMTQTGFVFDETTGMYYDHSTGFYYDSASQLYYDASTGIYYYYDAESGRYQFHSKIEVPAAQTVAVSGQENSAADKKVRKFKKGVKKTSYQDDTDGRYNDAKMEEEDEWVERPTAKRNAESKKLRQRSCSPDAAPRRRDSKRREERDRSSPRRKRHKNGSHHKKSRKKGKKSKSEKRKKKKKICQSDGSEVNSEPEEGELTESEKERSDSSPSSSPSSVSASEECPEPEPEPEIEMEIQSQEVWPPCVRVTVVRSPVLQVGTLFIITADSSASIGREKDMDHAIRIPEMGVSKFHAEVYFDQEQQAYMLVDQGSQNGTVINGNRIFQPKTKCEPHALMHGDEVKMGETVLSFHIHSGTDTCDGCEPGQVMAHLSKHRRDEQTGPAPPKEDKESLRQKELKNMKAKYGLQSSEYEEAKTLKNSKYKDRAESRRQTVGSEGVFQRDDAPASVHEEISQVNKGRKMLEKMGWKKGEGLGKEGKGMKDPIQLKVRKSQAGLGAGNTMSVDDVSLTKSKSQKNWEKARERFADSCQADLLSPKTENKSPKAWVKSEDTDATQTNETGGQN</sequence>
<feature type="compositionally biased region" description="Acidic residues" evidence="2">
    <location>
        <begin position="400"/>
        <end position="411"/>
    </location>
</feature>
<dbReference type="Gene3D" id="2.60.200.20">
    <property type="match status" value="1"/>
</dbReference>
<evidence type="ECO:0008006" key="7">
    <source>
        <dbReference type="Google" id="ProtNLM"/>
    </source>
</evidence>
<dbReference type="GO" id="GO:0003676">
    <property type="term" value="F:nucleic acid binding"/>
    <property type="evidence" value="ECO:0007669"/>
    <property type="project" value="InterPro"/>
</dbReference>
<dbReference type="PROSITE" id="PS50174">
    <property type="entry name" value="G_PATCH"/>
    <property type="match status" value="1"/>
</dbReference>
<keyword evidence="1" id="KW-0175">Coiled coil</keyword>
<feature type="compositionally biased region" description="Basic and acidic residues" evidence="2">
    <location>
        <begin position="310"/>
        <end position="326"/>
    </location>
</feature>
<dbReference type="AlphaFoldDB" id="A0A672HWI8"/>
<feature type="compositionally biased region" description="Basic and acidic residues" evidence="2">
    <location>
        <begin position="593"/>
        <end position="608"/>
    </location>
</feature>
<dbReference type="CDD" id="cd16164">
    <property type="entry name" value="OCRE_VG5Q"/>
    <property type="match status" value="1"/>
</dbReference>
<dbReference type="InterPro" id="IPR041591">
    <property type="entry name" value="OCRE"/>
</dbReference>
<dbReference type="CTD" id="55109"/>
<dbReference type="Pfam" id="PF00498">
    <property type="entry name" value="FHA"/>
    <property type="match status" value="1"/>
</dbReference>
<protein>
    <recommendedName>
        <fullName evidence="7">Angiogenic factor with G patch and FHA domains 1</fullName>
    </recommendedName>
</protein>
<dbReference type="InterPro" id="IPR000253">
    <property type="entry name" value="FHA_dom"/>
</dbReference>
<feature type="compositionally biased region" description="Basic and acidic residues" evidence="2">
    <location>
        <begin position="715"/>
        <end position="728"/>
    </location>
</feature>
<feature type="compositionally biased region" description="Basic and acidic residues" evidence="2">
    <location>
        <begin position="617"/>
        <end position="630"/>
    </location>
</feature>
<evidence type="ECO:0000256" key="1">
    <source>
        <dbReference type="SAM" id="Coils"/>
    </source>
</evidence>
<dbReference type="Proteomes" id="UP000472267">
    <property type="component" value="Chromosome 5"/>
</dbReference>
<feature type="compositionally biased region" description="Basic residues" evidence="2">
    <location>
        <begin position="327"/>
        <end position="359"/>
    </location>
</feature>
<feature type="compositionally biased region" description="Basic and acidic residues" evidence="2">
    <location>
        <begin position="286"/>
        <end position="299"/>
    </location>
</feature>
<feature type="coiled-coil region" evidence="1">
    <location>
        <begin position="7"/>
        <end position="76"/>
    </location>
</feature>
<dbReference type="SMART" id="SM00240">
    <property type="entry name" value="FHA"/>
    <property type="match status" value="1"/>
</dbReference>
<dbReference type="Pfam" id="PF17780">
    <property type="entry name" value="OCRE"/>
    <property type="match status" value="1"/>
</dbReference>
<evidence type="ECO:0000313" key="6">
    <source>
        <dbReference type="Proteomes" id="UP000472267"/>
    </source>
</evidence>
<dbReference type="GO" id="GO:0001570">
    <property type="term" value="P:vasculogenesis"/>
    <property type="evidence" value="ECO:0007669"/>
    <property type="project" value="TreeGrafter"/>
</dbReference>
<feature type="region of interest" description="Disordered" evidence="2">
    <location>
        <begin position="668"/>
        <end position="741"/>
    </location>
</feature>
<dbReference type="InterPro" id="IPR008984">
    <property type="entry name" value="SMAD_FHA_dom_sf"/>
</dbReference>
<dbReference type="InterPro" id="IPR035624">
    <property type="entry name" value="AGGF1_OCRE"/>
</dbReference>
<feature type="compositionally biased region" description="Polar residues" evidence="2">
    <location>
        <begin position="731"/>
        <end position="741"/>
    </location>
</feature>
<dbReference type="PANTHER" id="PTHR23106:SF24">
    <property type="entry name" value="ANGIOGENIC FACTOR WITH G PATCH AND FHA DOMAINS 1"/>
    <property type="match status" value="1"/>
</dbReference>
<dbReference type="RefSeq" id="XP_029947249.1">
    <property type="nucleotide sequence ID" value="XM_030091389.1"/>
</dbReference>
<feature type="compositionally biased region" description="Basic and acidic residues" evidence="2">
    <location>
        <begin position="553"/>
        <end position="571"/>
    </location>
</feature>